<keyword evidence="11" id="KW-1185">Reference proteome</keyword>
<dbReference type="InterPro" id="IPR005225">
    <property type="entry name" value="Small_GTP-bd"/>
</dbReference>
<dbReference type="InterPro" id="IPR035647">
    <property type="entry name" value="EFG_III/V"/>
</dbReference>
<evidence type="ECO:0000256" key="8">
    <source>
        <dbReference type="NCBIfam" id="TIGR00503"/>
    </source>
</evidence>
<dbReference type="Gene3D" id="3.30.70.3280">
    <property type="entry name" value="Peptide chain release factor 3, domain III"/>
    <property type="match status" value="1"/>
</dbReference>
<dbReference type="InterPro" id="IPR041732">
    <property type="entry name" value="RF3_GTP-bd"/>
</dbReference>
<dbReference type="PROSITE" id="PS00301">
    <property type="entry name" value="G_TR_1"/>
    <property type="match status" value="1"/>
</dbReference>
<dbReference type="NCBIfam" id="TIGR00503">
    <property type="entry name" value="prfC"/>
    <property type="match status" value="1"/>
</dbReference>
<dbReference type="InterPro" id="IPR031157">
    <property type="entry name" value="G_TR_CS"/>
</dbReference>
<evidence type="ECO:0000256" key="6">
    <source>
        <dbReference type="ARBA" id="ARBA00023134"/>
    </source>
</evidence>
<evidence type="ECO:0000256" key="5">
    <source>
        <dbReference type="ARBA" id="ARBA00022917"/>
    </source>
</evidence>
<dbReference type="InterPro" id="IPR053905">
    <property type="entry name" value="EF-G-like_DII"/>
</dbReference>
<comment type="function">
    <text evidence="7">Increases the formation of ribosomal termination complexes and stimulates activities of RF-1 and RF-2. It binds guanine nucleotides and has strong preference for UGA stop codons. It may interact directly with the ribosome. The stimulation of RF-1 and RF-2 is significantly reduced by GTP and GDP, but not by GMP.</text>
</comment>
<dbReference type="SUPFAM" id="SSF52540">
    <property type="entry name" value="P-loop containing nucleoside triphosphate hydrolases"/>
    <property type="match status" value="1"/>
</dbReference>
<dbReference type="HAMAP" id="MF_00072">
    <property type="entry name" value="Rel_fac_3"/>
    <property type="match status" value="1"/>
</dbReference>
<accession>A0ABY7C5F6</accession>
<dbReference type="NCBIfam" id="TIGR00231">
    <property type="entry name" value="small_GTP"/>
    <property type="match status" value="1"/>
</dbReference>
<dbReference type="CDD" id="cd04169">
    <property type="entry name" value="RF3"/>
    <property type="match status" value="1"/>
</dbReference>
<evidence type="ECO:0000256" key="4">
    <source>
        <dbReference type="ARBA" id="ARBA00022741"/>
    </source>
</evidence>
<evidence type="ECO:0000313" key="11">
    <source>
        <dbReference type="Proteomes" id="UP001164020"/>
    </source>
</evidence>
<dbReference type="PANTHER" id="PTHR43556:SF2">
    <property type="entry name" value="PEPTIDE CHAIN RELEASE FACTOR RF3"/>
    <property type="match status" value="1"/>
</dbReference>
<dbReference type="InterPro" id="IPR027417">
    <property type="entry name" value="P-loop_NTPase"/>
</dbReference>
<dbReference type="InterPro" id="IPR004548">
    <property type="entry name" value="PrfC"/>
</dbReference>
<organism evidence="10 11">
    <name type="scientific">Jiella pelagia</name>
    <dbReference type="NCBI Taxonomy" id="2986949"/>
    <lineage>
        <taxon>Bacteria</taxon>
        <taxon>Pseudomonadati</taxon>
        <taxon>Pseudomonadota</taxon>
        <taxon>Alphaproteobacteria</taxon>
        <taxon>Hyphomicrobiales</taxon>
        <taxon>Aurantimonadaceae</taxon>
        <taxon>Jiella</taxon>
    </lineage>
</organism>
<dbReference type="SUPFAM" id="SSF54980">
    <property type="entry name" value="EF-G C-terminal domain-like"/>
    <property type="match status" value="1"/>
</dbReference>
<dbReference type="InterPro" id="IPR032090">
    <property type="entry name" value="RF3_C"/>
</dbReference>
<reference evidence="10" key="1">
    <citation type="submission" date="2022-12" db="EMBL/GenBank/DDBJ databases">
        <title>Jiella pelagia sp. nov., isolated from phosphonate enriched culture of Northwest Pacific surface seawater.</title>
        <authorList>
            <person name="Shin D.Y."/>
            <person name="Hwang C.Y."/>
        </authorList>
    </citation>
    <scope>NUCLEOTIDE SEQUENCE</scope>
    <source>
        <strain evidence="10">HL-NP1</strain>
    </source>
</reference>
<dbReference type="Proteomes" id="UP001164020">
    <property type="component" value="Chromosome"/>
</dbReference>
<comment type="subcellular location">
    <subcellularLocation>
        <location evidence="1 7">Cytoplasm</location>
    </subcellularLocation>
</comment>
<evidence type="ECO:0000256" key="1">
    <source>
        <dbReference type="ARBA" id="ARBA00004496"/>
    </source>
</evidence>
<dbReference type="InterPro" id="IPR009000">
    <property type="entry name" value="Transl_B-barrel_sf"/>
</dbReference>
<dbReference type="Pfam" id="PF16658">
    <property type="entry name" value="RF3_C"/>
    <property type="match status" value="1"/>
</dbReference>
<sequence length="538" mass="59784">MPSETARTSKAAQRPFETRRTFAIISHPDAGKTTLTEKLLLSGGAIEMAGAVRSKGNGRRAKSDWMEIEKNRGISVTSSVMTFEKDGINFNLLDTPGHSDFSEDTYRTLTAVDSAIMVIDAAKGIEAQTKKLFEICRLRDIPIITFVNKVDREGRDPFELLDEIEAELALSVAPMVWPVGQGGLFKGCYDLVRNDFLFAGLDKTVHYDGGLDDPALQAALGEAAYGAFRDTAELAAEGYADFDPAAYRQGHLTPVVFGSALQNFAVDRLMDFIAEHAPEPRPQPSDRGPVDPSEDKVSGFVFKVQANMDPKHRDRVAFVRFCSGHFKRGMKLDHVRSGKALAVSNPIYFVAQERSLTEEAYAGDVIGIPNHGTLQVGDTLTEGERFRFTGLPAFAPEVLRRVRLEDSMKLKQLRRGLEDLAQEGLVQVFRPTIGSDWIVGVVGPLQLDVLASRIAGEYKADVTFEPVQYNVARWIRADSEQTLKEFIRENTMSVVRDRDGWPVYLCKDDWDLRYIMNRHKDIAFDATREIVGQGVAGK</sequence>
<dbReference type="InterPro" id="IPR000795">
    <property type="entry name" value="T_Tr_GTP-bd_dom"/>
</dbReference>
<keyword evidence="5 7" id="KW-0648">Protein biosynthesis</keyword>
<evidence type="ECO:0000256" key="3">
    <source>
        <dbReference type="ARBA" id="ARBA00022490"/>
    </source>
</evidence>
<evidence type="ECO:0000313" key="10">
    <source>
        <dbReference type="EMBL" id="WAP71067.1"/>
    </source>
</evidence>
<protein>
    <recommendedName>
        <fullName evidence="7 8">Peptide chain release factor 3</fullName>
        <shortName evidence="7">RF-3</shortName>
    </recommendedName>
</protein>
<dbReference type="Gene3D" id="2.40.30.10">
    <property type="entry name" value="Translation factors"/>
    <property type="match status" value="1"/>
</dbReference>
<dbReference type="SUPFAM" id="SSF50447">
    <property type="entry name" value="Translation proteins"/>
    <property type="match status" value="1"/>
</dbReference>
<keyword evidence="4 7" id="KW-0547">Nucleotide-binding</keyword>
<keyword evidence="3 7" id="KW-0963">Cytoplasm</keyword>
<dbReference type="PANTHER" id="PTHR43556">
    <property type="entry name" value="PEPTIDE CHAIN RELEASE FACTOR RF3"/>
    <property type="match status" value="1"/>
</dbReference>
<dbReference type="CDD" id="cd16259">
    <property type="entry name" value="RF3_III"/>
    <property type="match status" value="1"/>
</dbReference>
<dbReference type="NCBIfam" id="NF001964">
    <property type="entry name" value="PRK00741.1"/>
    <property type="match status" value="1"/>
</dbReference>
<dbReference type="InterPro" id="IPR038467">
    <property type="entry name" value="RF3_dom_3_sf"/>
</dbReference>
<keyword evidence="6 7" id="KW-0342">GTP-binding</keyword>
<dbReference type="PRINTS" id="PR00315">
    <property type="entry name" value="ELONGATNFCT"/>
</dbReference>
<gene>
    <name evidence="7" type="primary">prfC</name>
    <name evidence="10" type="ORF">OH818_04425</name>
</gene>
<proteinExistence type="inferred from homology"/>
<feature type="binding site" evidence="7">
    <location>
        <begin position="94"/>
        <end position="98"/>
    </location>
    <ligand>
        <name>GTP</name>
        <dbReference type="ChEBI" id="CHEBI:37565"/>
    </ligand>
</feature>
<name>A0ABY7C5F6_9HYPH</name>
<dbReference type="Pfam" id="PF22042">
    <property type="entry name" value="EF-G_D2"/>
    <property type="match status" value="1"/>
</dbReference>
<dbReference type="Pfam" id="PF00009">
    <property type="entry name" value="GTP_EFTU"/>
    <property type="match status" value="1"/>
</dbReference>
<evidence type="ECO:0000256" key="7">
    <source>
        <dbReference type="HAMAP-Rule" id="MF_00072"/>
    </source>
</evidence>
<dbReference type="Gene3D" id="3.40.50.300">
    <property type="entry name" value="P-loop containing nucleotide triphosphate hydrolases"/>
    <property type="match status" value="1"/>
</dbReference>
<comment type="similarity">
    <text evidence="2 7">Belongs to the TRAFAC class translation factor GTPase superfamily. Classic translation factor GTPase family. PrfC subfamily.</text>
</comment>
<feature type="domain" description="Tr-type G" evidence="9">
    <location>
        <begin position="17"/>
        <end position="281"/>
    </location>
</feature>
<evidence type="ECO:0000259" key="9">
    <source>
        <dbReference type="PROSITE" id="PS51722"/>
    </source>
</evidence>
<feature type="binding site" evidence="7">
    <location>
        <begin position="148"/>
        <end position="151"/>
    </location>
    <ligand>
        <name>GTP</name>
        <dbReference type="ChEBI" id="CHEBI:37565"/>
    </ligand>
</feature>
<feature type="binding site" evidence="7">
    <location>
        <begin position="26"/>
        <end position="33"/>
    </location>
    <ligand>
        <name>GTP</name>
        <dbReference type="ChEBI" id="CHEBI:37565"/>
    </ligand>
</feature>
<evidence type="ECO:0000256" key="2">
    <source>
        <dbReference type="ARBA" id="ARBA00009978"/>
    </source>
</evidence>
<dbReference type="EMBL" id="CP114029">
    <property type="protein sequence ID" value="WAP71067.1"/>
    <property type="molecule type" value="Genomic_DNA"/>
</dbReference>
<dbReference type="PROSITE" id="PS51722">
    <property type="entry name" value="G_TR_2"/>
    <property type="match status" value="1"/>
</dbReference>